<evidence type="ECO:0000256" key="2">
    <source>
        <dbReference type="ARBA" id="ARBA00022670"/>
    </source>
</evidence>
<dbReference type="InterPro" id="IPR013783">
    <property type="entry name" value="Ig-like_fold"/>
</dbReference>
<organism evidence="12 13">
    <name type="scientific">Ravibacter arvi</name>
    <dbReference type="NCBI Taxonomy" id="2051041"/>
    <lineage>
        <taxon>Bacteria</taxon>
        <taxon>Pseudomonadati</taxon>
        <taxon>Bacteroidota</taxon>
        <taxon>Cytophagia</taxon>
        <taxon>Cytophagales</taxon>
        <taxon>Spirosomataceae</taxon>
        <taxon>Ravibacter</taxon>
    </lineage>
</organism>
<dbReference type="Pfam" id="PF02868">
    <property type="entry name" value="Peptidase_M4_C"/>
    <property type="match status" value="1"/>
</dbReference>
<dbReference type="EMBL" id="BAABEY010000036">
    <property type="protein sequence ID" value="GAA4447829.1"/>
    <property type="molecule type" value="Genomic_DNA"/>
</dbReference>
<evidence type="ECO:0000256" key="3">
    <source>
        <dbReference type="ARBA" id="ARBA00022723"/>
    </source>
</evidence>
<dbReference type="Gene3D" id="2.60.40.10">
    <property type="entry name" value="Immunoglobulins"/>
    <property type="match status" value="1"/>
</dbReference>
<dbReference type="InterPro" id="IPR026444">
    <property type="entry name" value="Secre_tail"/>
</dbReference>
<accession>A0ABP8MF27</accession>
<comment type="caution">
    <text evidence="12">The sequence shown here is derived from an EMBL/GenBank/DDBJ whole genome shotgun (WGS) entry which is preliminary data.</text>
</comment>
<evidence type="ECO:0000256" key="1">
    <source>
        <dbReference type="ARBA" id="ARBA00009388"/>
    </source>
</evidence>
<dbReference type="Pfam" id="PF07504">
    <property type="entry name" value="FTP"/>
    <property type="match status" value="1"/>
</dbReference>
<dbReference type="Pfam" id="PF01447">
    <property type="entry name" value="Peptidase_M4"/>
    <property type="match status" value="1"/>
</dbReference>
<feature type="chain" id="PRO_5047280877" description="T9SS type A sorting domain-containing protein" evidence="8">
    <location>
        <begin position="19"/>
        <end position="1414"/>
    </location>
</feature>
<keyword evidence="5" id="KW-0378">Hydrolase</keyword>
<dbReference type="PANTHER" id="PTHR33794">
    <property type="entry name" value="BACILLOLYSIN"/>
    <property type="match status" value="1"/>
</dbReference>
<feature type="domain" description="Peptidase M4 C-terminal" evidence="10">
    <location>
        <begin position="345"/>
        <end position="504"/>
    </location>
</feature>
<dbReference type="InterPro" id="IPR050728">
    <property type="entry name" value="Zinc_Metalloprotease_M4"/>
</dbReference>
<evidence type="ECO:0000256" key="7">
    <source>
        <dbReference type="ARBA" id="ARBA00023049"/>
    </source>
</evidence>
<evidence type="ECO:0000256" key="4">
    <source>
        <dbReference type="ARBA" id="ARBA00022729"/>
    </source>
</evidence>
<dbReference type="SUPFAM" id="SSF55486">
    <property type="entry name" value="Metalloproteases ('zincins'), catalytic domain"/>
    <property type="match status" value="1"/>
</dbReference>
<keyword evidence="6" id="KW-0862">Zinc</keyword>
<evidence type="ECO:0000256" key="5">
    <source>
        <dbReference type="ARBA" id="ARBA00022801"/>
    </source>
</evidence>
<dbReference type="InterPro" id="IPR027268">
    <property type="entry name" value="Peptidase_M4/M1_CTD_sf"/>
</dbReference>
<dbReference type="SUPFAM" id="SSF141072">
    <property type="entry name" value="CalX-like"/>
    <property type="match status" value="1"/>
</dbReference>
<evidence type="ECO:0000313" key="12">
    <source>
        <dbReference type="EMBL" id="GAA4447829.1"/>
    </source>
</evidence>
<protein>
    <recommendedName>
        <fullName evidence="14">T9SS type A sorting domain-containing protein</fullName>
    </recommendedName>
</protein>
<keyword evidence="13" id="KW-1185">Reference proteome</keyword>
<dbReference type="RefSeq" id="WP_345033081.1">
    <property type="nucleotide sequence ID" value="NZ_BAABEY010000036.1"/>
</dbReference>
<keyword evidence="7" id="KW-0482">Metalloprotease</keyword>
<dbReference type="InterPro" id="IPR013856">
    <property type="entry name" value="Peptidase_M4_domain"/>
</dbReference>
<evidence type="ECO:0000256" key="6">
    <source>
        <dbReference type="ARBA" id="ARBA00022833"/>
    </source>
</evidence>
<gene>
    <name evidence="12" type="ORF">GCM10023091_43390</name>
</gene>
<keyword evidence="3" id="KW-0479">Metal-binding</keyword>
<sequence length="1414" mass="154324">MKKLVFFCAALLQCAAHSGYTQKNPASEISSFIARTGAQVTVNGATGTPGFIRMAAGTDLPLEGVGVRDNSFAFLKRNPGIFGIRQDKDQFDVKTVARDQFGMEHVILQQYYQGVPVFDGILKFHYDLRSALRAVNGNFIPEIELSTTPLLSEREAGRNALSLVAGQKKLLSEFLEVANCKLFIFQKGLAQGYKGTQYLAYEVEVSNRADIREFVYVDAHSGSVIEQFTGMAGALDRRLYNQTYSETSPNVNLIWKEGDPFPGALNNWQQSSVISAGHTYNLFKTAFGYESFNGANAPMISTHNNPGISCPNANWNGISANYCDKTASDDVVAHEWAHAYTEYTSGLIYAWQAGALSESFSDVWGETVDLLNGYMDENESPLTLRGKGCATTSRWLIGEKATAFSSAVRDMWDPNCKGDPGRVGDAYYRCFDLDGGGVHSNSGVPNHAYALFVDGGVYNGYTIDGVGLTKAAHIWWRAQSHYLSKTSNFKAFADALQAAGSDLVGIPLPALVVTSDVPSPSGEIITLQDLNELRKVIGAVELYQENHCGFPPMFEAVAPLCEGAKKDLALFYEDFENGFAGSGWTVSGHPLNGASLTPWQIKENVYGRPGKVAFAPDGPYGNCAYQNSPAGKVVLESPRINIPAGTTGPFVLAFDHLVALDESWSGGNLKYSLDDGGSWFLLPETAFIANAYNRPIHMGYYNNPLQGERAFSAGNQGDLKSDWGTSVVDLSVLGLAAPGSIKLRWELGTIACRGIEGWYIDNVSVYSCAVTPAVHFAEAGSCVVESEADMMGENCMDFVDRKITVRIDKAPSHPVTVTLVADPSSKAQRGETGDFIILAPETVILDAGHLSRDFTVRIFNDASIEGDETVRFTYLLNANGGNGYAGSERQAYELTIVDDDLPPGNTTTKLLDAHFNTGRQEWVVKNYGPTNHTWTRTQFSANWLDPAGRPLFFVNSDVGNILLNESLESPPFNTVGRKNLKVSFVHYFRVYDIGYNEQGYVEVWDGAEWRILKNYCQSGCAEAGSRGSWTSPEQVTIDIPEAYANPQMKIRFRYEGRYDYYWAVDNIRVSSSHSSRVQTAANANQGDTQYLGPYATVAFYDVSTGNLMAKIKNLSSHDYGCTTVEIDRAGADETTWFGEHKITNKTFKVTPTVNNANGLYEITLYYAGTELVNFNTSQIRSMGKNPDRIENGDINLSSWVEASAATVLDADYAFSAIFNTGFSGFGLSDALPGGSLPVNLVSLNATGTVEGNLISWKTASEYNSDFFQVERSADATHFTTIARVGGSGFSDQVKNYSFLDAVHSAGRMYYRLKAVDLDGTHTYSQIVTVKGTAAGIRFGPNPVQRSISVTLPGSDAQPVQLGVFSLTGQLVLRQDNLRARNGVVEQDLSNLQAGVYKIVVRKAGIQHVFSVVKL</sequence>
<name>A0ABP8MF27_9BACT</name>
<comment type="similarity">
    <text evidence="1">Belongs to the peptidase M4 family.</text>
</comment>
<dbReference type="Gene3D" id="3.10.450.490">
    <property type="match status" value="1"/>
</dbReference>
<evidence type="ECO:0000259" key="9">
    <source>
        <dbReference type="Pfam" id="PF01447"/>
    </source>
</evidence>
<dbReference type="Gene3D" id="2.60.120.260">
    <property type="entry name" value="Galactose-binding domain-like"/>
    <property type="match status" value="2"/>
</dbReference>
<dbReference type="PANTHER" id="PTHR33794:SF1">
    <property type="entry name" value="BACILLOLYSIN"/>
    <property type="match status" value="1"/>
</dbReference>
<evidence type="ECO:0000259" key="11">
    <source>
        <dbReference type="Pfam" id="PF07504"/>
    </source>
</evidence>
<dbReference type="NCBIfam" id="TIGR04183">
    <property type="entry name" value="Por_Secre_tail"/>
    <property type="match status" value="1"/>
</dbReference>
<proteinExistence type="inferred from homology"/>
<feature type="domain" description="FTP" evidence="11">
    <location>
        <begin position="89"/>
        <end position="139"/>
    </location>
</feature>
<feature type="signal peptide" evidence="8">
    <location>
        <begin position="1"/>
        <end position="18"/>
    </location>
</feature>
<reference evidence="13" key="1">
    <citation type="journal article" date="2019" name="Int. J. Syst. Evol. Microbiol.">
        <title>The Global Catalogue of Microorganisms (GCM) 10K type strain sequencing project: providing services to taxonomists for standard genome sequencing and annotation.</title>
        <authorList>
            <consortium name="The Broad Institute Genomics Platform"/>
            <consortium name="The Broad Institute Genome Sequencing Center for Infectious Disease"/>
            <person name="Wu L."/>
            <person name="Ma J."/>
        </authorList>
    </citation>
    <scope>NUCLEOTIDE SEQUENCE [LARGE SCALE GENOMIC DNA]</scope>
    <source>
        <strain evidence="13">JCM 31920</strain>
    </source>
</reference>
<dbReference type="InterPro" id="IPR011096">
    <property type="entry name" value="FTP_domain"/>
</dbReference>
<dbReference type="Gene3D" id="3.10.170.10">
    <property type="match status" value="1"/>
</dbReference>
<evidence type="ECO:0000313" key="13">
    <source>
        <dbReference type="Proteomes" id="UP001501508"/>
    </source>
</evidence>
<dbReference type="InterPro" id="IPR038081">
    <property type="entry name" value="CalX-like_sf"/>
</dbReference>
<keyword evidence="4 8" id="KW-0732">Signal</keyword>
<evidence type="ECO:0000259" key="10">
    <source>
        <dbReference type="Pfam" id="PF02868"/>
    </source>
</evidence>
<keyword evidence="2" id="KW-0645">Protease</keyword>
<dbReference type="Gene3D" id="1.10.390.10">
    <property type="entry name" value="Neutral Protease Domain 2"/>
    <property type="match status" value="1"/>
</dbReference>
<feature type="domain" description="Peptidase M4" evidence="9">
    <location>
        <begin position="266"/>
        <end position="342"/>
    </location>
</feature>
<evidence type="ECO:0008006" key="14">
    <source>
        <dbReference type="Google" id="ProtNLM"/>
    </source>
</evidence>
<dbReference type="InterPro" id="IPR001570">
    <property type="entry name" value="Peptidase_M4_C_domain"/>
</dbReference>
<dbReference type="InterPro" id="IPR023612">
    <property type="entry name" value="Peptidase_M4"/>
</dbReference>
<dbReference type="CDD" id="cd09597">
    <property type="entry name" value="M4_TLP"/>
    <property type="match status" value="1"/>
</dbReference>
<dbReference type="Gene3D" id="2.60.40.2030">
    <property type="match status" value="1"/>
</dbReference>
<dbReference type="PRINTS" id="PR00730">
    <property type="entry name" value="THERMOLYSIN"/>
</dbReference>
<dbReference type="Proteomes" id="UP001501508">
    <property type="component" value="Unassembled WGS sequence"/>
</dbReference>
<evidence type="ECO:0000256" key="8">
    <source>
        <dbReference type="SAM" id="SignalP"/>
    </source>
</evidence>